<sequence length="325" mass="36469">MSRSFFVDSLIGSKPAAPTPVFPAGYILSLVPPYYRPYWSPPPAWDDHMIHRPKMISDSSVQEERKSTPTPSPPPKGAEFPVGAKRSPSDDSDVAGSSKRIRTAFTSTQLLELEREFSNNMYLSRLRRIEIATCLRLSEKQVKIWFQNRRVKYKKEENGHGEHKCSCLRSCSNRIKEEQCSPQKEDSNNCRSFSESSPPTSPSDQPECDNRSDTQVLSSSPSPVPLSPVLPPKNGLLPSYPTTPQPSSSHGMSHHIQHQHHGLFSLTSLLTREGTKNRSPDRMVPDNSGSENMINGPNPPVVAPYARHLPPTDIDRNYMIMRTHE</sequence>
<dbReference type="InterPro" id="IPR009057">
    <property type="entry name" value="Homeodomain-like_sf"/>
</dbReference>
<feature type="DNA-binding region" description="Homeobox" evidence="5">
    <location>
        <begin position="98"/>
        <end position="157"/>
    </location>
</feature>
<accession>A0ABN7APU8</accession>
<evidence type="ECO:0000256" key="3">
    <source>
        <dbReference type="ARBA" id="ARBA00023155"/>
    </source>
</evidence>
<evidence type="ECO:0000313" key="10">
    <source>
        <dbReference type="Proteomes" id="UP001307889"/>
    </source>
</evidence>
<dbReference type="Proteomes" id="UP001307889">
    <property type="component" value="Chromosome 4"/>
</dbReference>
<evidence type="ECO:0000256" key="5">
    <source>
        <dbReference type="PROSITE-ProRule" id="PRU00108"/>
    </source>
</evidence>
<feature type="region of interest" description="Disordered" evidence="7">
    <location>
        <begin position="57"/>
        <end position="100"/>
    </location>
</feature>
<evidence type="ECO:0000259" key="8">
    <source>
        <dbReference type="PROSITE" id="PS50071"/>
    </source>
</evidence>
<dbReference type="PROSITE" id="PS00027">
    <property type="entry name" value="HOMEOBOX_1"/>
    <property type="match status" value="1"/>
</dbReference>
<keyword evidence="3 5" id="KW-0371">Homeobox</keyword>
<proteinExistence type="predicted"/>
<feature type="compositionally biased region" description="Low complexity" evidence="7">
    <location>
        <begin position="192"/>
        <end position="205"/>
    </location>
</feature>
<evidence type="ECO:0000256" key="1">
    <source>
        <dbReference type="ARBA" id="ARBA00004123"/>
    </source>
</evidence>
<dbReference type="Pfam" id="PF00046">
    <property type="entry name" value="Homeodomain"/>
    <property type="match status" value="1"/>
</dbReference>
<evidence type="ECO:0000313" key="9">
    <source>
        <dbReference type="EMBL" id="BES93454.1"/>
    </source>
</evidence>
<dbReference type="InterPro" id="IPR020479">
    <property type="entry name" value="HD_metazoa"/>
</dbReference>
<feature type="compositionally biased region" description="Basic and acidic residues" evidence="7">
    <location>
        <begin position="273"/>
        <end position="284"/>
    </location>
</feature>
<feature type="compositionally biased region" description="Low complexity" evidence="7">
    <location>
        <begin position="238"/>
        <end position="251"/>
    </location>
</feature>
<name>A0ABN7APU8_9HEMI</name>
<dbReference type="PANTHER" id="PTHR45664">
    <property type="entry name" value="PROTEIN ZERKNUELLT 1-RELATED"/>
    <property type="match status" value="1"/>
</dbReference>
<dbReference type="Gene3D" id="1.10.10.60">
    <property type="entry name" value="Homeodomain-like"/>
    <property type="match status" value="1"/>
</dbReference>
<dbReference type="GO" id="GO:0003677">
    <property type="term" value="F:DNA binding"/>
    <property type="evidence" value="ECO:0007669"/>
    <property type="project" value="UniProtKB-KW"/>
</dbReference>
<protein>
    <submittedName>
        <fullName evidence="9">Homeobox domain</fullName>
    </submittedName>
</protein>
<reference evidence="9 10" key="1">
    <citation type="submission" date="2023-09" db="EMBL/GenBank/DDBJ databases">
        <title>Nesidiocoris tenuis whole genome shotgun sequence.</title>
        <authorList>
            <person name="Shibata T."/>
            <person name="Shimoda M."/>
            <person name="Kobayashi T."/>
            <person name="Uehara T."/>
        </authorList>
    </citation>
    <scope>NUCLEOTIDE SEQUENCE [LARGE SCALE GENOMIC DNA]</scope>
    <source>
        <strain evidence="9 10">Japan</strain>
    </source>
</reference>
<keyword evidence="10" id="KW-1185">Reference proteome</keyword>
<keyword evidence="4 5" id="KW-0539">Nucleus</keyword>
<dbReference type="SUPFAM" id="SSF46689">
    <property type="entry name" value="Homeodomain-like"/>
    <property type="match status" value="1"/>
</dbReference>
<dbReference type="EMBL" id="AP028912">
    <property type="protein sequence ID" value="BES93454.1"/>
    <property type="molecule type" value="Genomic_DNA"/>
</dbReference>
<evidence type="ECO:0000256" key="2">
    <source>
        <dbReference type="ARBA" id="ARBA00023125"/>
    </source>
</evidence>
<dbReference type="InterPro" id="IPR017970">
    <property type="entry name" value="Homeobox_CS"/>
</dbReference>
<feature type="compositionally biased region" description="Pro residues" evidence="7">
    <location>
        <begin position="222"/>
        <end position="231"/>
    </location>
</feature>
<evidence type="ECO:0000256" key="4">
    <source>
        <dbReference type="ARBA" id="ARBA00023242"/>
    </source>
</evidence>
<keyword evidence="2 5" id="KW-0238">DNA-binding</keyword>
<dbReference type="SMART" id="SM00389">
    <property type="entry name" value="HOX"/>
    <property type="match status" value="1"/>
</dbReference>
<evidence type="ECO:0000256" key="6">
    <source>
        <dbReference type="RuleBase" id="RU000682"/>
    </source>
</evidence>
<comment type="subcellular location">
    <subcellularLocation>
        <location evidence="1 5 6">Nucleus</location>
    </subcellularLocation>
</comment>
<dbReference type="PRINTS" id="PR00024">
    <property type="entry name" value="HOMEOBOX"/>
</dbReference>
<evidence type="ECO:0000256" key="7">
    <source>
        <dbReference type="SAM" id="MobiDB-lite"/>
    </source>
</evidence>
<dbReference type="PANTHER" id="PTHR45664:SF20">
    <property type="entry name" value="AGAP001560-PA"/>
    <property type="match status" value="1"/>
</dbReference>
<dbReference type="InterPro" id="IPR001356">
    <property type="entry name" value="HD"/>
</dbReference>
<dbReference type="CDD" id="cd00086">
    <property type="entry name" value="homeodomain"/>
    <property type="match status" value="1"/>
</dbReference>
<feature type="region of interest" description="Disordered" evidence="7">
    <location>
        <begin position="273"/>
        <end position="309"/>
    </location>
</feature>
<dbReference type="PROSITE" id="PS50071">
    <property type="entry name" value="HOMEOBOX_2"/>
    <property type="match status" value="1"/>
</dbReference>
<gene>
    <name evidence="9" type="ORF">NTJ_06263</name>
</gene>
<feature type="domain" description="Homeobox" evidence="8">
    <location>
        <begin position="96"/>
        <end position="156"/>
    </location>
</feature>
<feature type="compositionally biased region" description="Basic and acidic residues" evidence="7">
    <location>
        <begin position="178"/>
        <end position="188"/>
    </location>
</feature>
<feature type="region of interest" description="Disordered" evidence="7">
    <location>
        <begin position="178"/>
        <end position="258"/>
    </location>
</feature>
<organism evidence="9 10">
    <name type="scientific">Nesidiocoris tenuis</name>
    <dbReference type="NCBI Taxonomy" id="355587"/>
    <lineage>
        <taxon>Eukaryota</taxon>
        <taxon>Metazoa</taxon>
        <taxon>Ecdysozoa</taxon>
        <taxon>Arthropoda</taxon>
        <taxon>Hexapoda</taxon>
        <taxon>Insecta</taxon>
        <taxon>Pterygota</taxon>
        <taxon>Neoptera</taxon>
        <taxon>Paraneoptera</taxon>
        <taxon>Hemiptera</taxon>
        <taxon>Heteroptera</taxon>
        <taxon>Panheteroptera</taxon>
        <taxon>Cimicomorpha</taxon>
        <taxon>Miridae</taxon>
        <taxon>Dicyphina</taxon>
        <taxon>Nesidiocoris</taxon>
    </lineage>
</organism>